<reference evidence="1" key="1">
    <citation type="submission" date="2021-05" db="EMBL/GenBank/DDBJ databases">
        <authorList>
            <person name="Scholz U."/>
            <person name="Mascher M."/>
            <person name="Fiebig A."/>
        </authorList>
    </citation>
    <scope>NUCLEOTIDE SEQUENCE [LARGE SCALE GENOMIC DNA]</scope>
</reference>
<dbReference type="Proteomes" id="UP001732700">
    <property type="component" value="Chromosome 6D"/>
</dbReference>
<evidence type="ECO:0000313" key="1">
    <source>
        <dbReference type="EnsemblPlants" id="AVESA.00010b.r2.6DG1150610.1.CDS"/>
    </source>
</evidence>
<keyword evidence="2" id="KW-1185">Reference proteome</keyword>
<name>A0ACD5ZEN4_AVESA</name>
<dbReference type="EnsemblPlants" id="AVESA.00010b.r2.6DG1150610.1">
    <property type="protein sequence ID" value="AVESA.00010b.r2.6DG1150610.1.CDS"/>
    <property type="gene ID" value="AVESA.00010b.r2.6DG1150610"/>
</dbReference>
<proteinExistence type="predicted"/>
<evidence type="ECO:0000313" key="2">
    <source>
        <dbReference type="Proteomes" id="UP001732700"/>
    </source>
</evidence>
<accession>A0ACD5ZEN4</accession>
<protein>
    <submittedName>
        <fullName evidence="1">Uncharacterized protein</fullName>
    </submittedName>
</protein>
<organism evidence="1 2">
    <name type="scientific">Avena sativa</name>
    <name type="common">Oat</name>
    <dbReference type="NCBI Taxonomy" id="4498"/>
    <lineage>
        <taxon>Eukaryota</taxon>
        <taxon>Viridiplantae</taxon>
        <taxon>Streptophyta</taxon>
        <taxon>Embryophyta</taxon>
        <taxon>Tracheophyta</taxon>
        <taxon>Spermatophyta</taxon>
        <taxon>Magnoliopsida</taxon>
        <taxon>Liliopsida</taxon>
        <taxon>Poales</taxon>
        <taxon>Poaceae</taxon>
        <taxon>BOP clade</taxon>
        <taxon>Pooideae</taxon>
        <taxon>Poodae</taxon>
        <taxon>Poeae</taxon>
        <taxon>Poeae Chloroplast Group 1 (Aveneae type)</taxon>
        <taxon>Aveninae</taxon>
        <taxon>Avena</taxon>
    </lineage>
</organism>
<reference evidence="1" key="2">
    <citation type="submission" date="2025-09" db="UniProtKB">
        <authorList>
            <consortium name="EnsemblPlants"/>
        </authorList>
    </citation>
    <scope>IDENTIFICATION</scope>
</reference>
<sequence>MEAETLESAGDAAAFVLSRLPHRDTAESDRAAFLDAATGRALSFAALRRAALSLASALRLGLGLRRGDAVLVLLSPSDDPLLLPPVILGVLAAGCVVVTAHPDATAAEIAAAAHASGAAIMVAGPEMAKKVAGVVAAPLLHMSRSPDPRAVSAEELMDGGDPTVLDALAADRPGAWDAAILVYSSGGKKPAAMTHADLVAAVVAAGAGLLDEGQVCLASLPAWGVGVHGALPLLALGLPAAGVTTVLLPPSSDLRDAVASHSATDVVATPDMAAALAAPMAPQGKLITLRRVTVVTPAPLTEDARQALHRRLPWVDLTEMSDLTEMGTEAGLEQAQVAPAELGALLLVQPEAASPLAIQHKGKMADQISATNEVVAPLQKIQRTVIGDILTKSIAGKFLRRHPVVSDKQAVSKL</sequence>